<comment type="subcellular location">
    <subcellularLocation>
        <location evidence="7 8">Cytoplasm</location>
    </subcellularLocation>
</comment>
<evidence type="ECO:0000256" key="1">
    <source>
        <dbReference type="ARBA" id="ARBA00005898"/>
    </source>
</evidence>
<dbReference type="HAMAP" id="MF_00208">
    <property type="entry name" value="MurE"/>
    <property type="match status" value="1"/>
</dbReference>
<evidence type="ECO:0000256" key="3">
    <source>
        <dbReference type="ARBA" id="ARBA00022960"/>
    </source>
</evidence>
<feature type="modified residue" description="N6-carboxylysine" evidence="7">
    <location>
        <position position="201"/>
    </location>
</feature>
<dbReference type="Gene3D" id="3.40.1390.10">
    <property type="entry name" value="MurE/MurF, N-terminal domain"/>
    <property type="match status" value="1"/>
</dbReference>
<dbReference type="Proteomes" id="UP000832034">
    <property type="component" value="Chromosome"/>
</dbReference>
<keyword evidence="5 7" id="KW-0131">Cell cycle</keyword>
<feature type="domain" description="Mur ligase N-terminal catalytic" evidence="9">
    <location>
        <begin position="5"/>
        <end position="75"/>
    </location>
</feature>
<dbReference type="SUPFAM" id="SSF63418">
    <property type="entry name" value="MurE/MurF N-terminal domain"/>
    <property type="match status" value="1"/>
</dbReference>
<comment type="catalytic activity">
    <reaction evidence="7">
        <text>UDP-N-acetyl-alpha-D-muramoyl-L-alanyl-D-glutamate + meso-2,6-diaminopimelate + ATP = UDP-N-acetyl-alpha-D-muramoyl-L-alanyl-gamma-D-glutamyl-meso-2,6-diaminopimelate + ADP + phosphate + H(+)</text>
        <dbReference type="Rhea" id="RHEA:23676"/>
        <dbReference type="ChEBI" id="CHEBI:15378"/>
        <dbReference type="ChEBI" id="CHEBI:30616"/>
        <dbReference type="ChEBI" id="CHEBI:43474"/>
        <dbReference type="ChEBI" id="CHEBI:57791"/>
        <dbReference type="ChEBI" id="CHEBI:83900"/>
        <dbReference type="ChEBI" id="CHEBI:83905"/>
        <dbReference type="ChEBI" id="CHEBI:456216"/>
        <dbReference type="EC" id="6.3.2.13"/>
    </reaction>
</comment>
<dbReference type="InterPro" id="IPR000713">
    <property type="entry name" value="Mur_ligase_N"/>
</dbReference>
<keyword evidence="3 7" id="KW-0133">Cell shape</keyword>
<dbReference type="EMBL" id="CP091512">
    <property type="protein sequence ID" value="UOO93675.1"/>
    <property type="molecule type" value="Genomic_DNA"/>
</dbReference>
<keyword evidence="13" id="KW-1185">Reference proteome</keyword>
<evidence type="ECO:0000256" key="2">
    <source>
        <dbReference type="ARBA" id="ARBA00022618"/>
    </source>
</evidence>
<feature type="binding site" evidence="7">
    <location>
        <begin position="391"/>
        <end position="394"/>
    </location>
    <ligand>
        <name>meso-2,6-diaminopimelate</name>
        <dbReference type="ChEBI" id="CHEBI:57791"/>
    </ligand>
</feature>
<evidence type="ECO:0000256" key="8">
    <source>
        <dbReference type="RuleBase" id="RU004135"/>
    </source>
</evidence>
<feature type="binding site" evidence="7">
    <location>
        <begin position="134"/>
        <end position="135"/>
    </location>
    <ligand>
        <name>UDP-N-acetyl-alpha-D-muramoyl-L-alanyl-D-glutamate</name>
        <dbReference type="ChEBI" id="CHEBI:83900"/>
    </ligand>
</feature>
<dbReference type="NCBIfam" id="TIGR01085">
    <property type="entry name" value="murE"/>
    <property type="match status" value="1"/>
</dbReference>
<feature type="binding site" evidence="7">
    <location>
        <position position="367"/>
    </location>
    <ligand>
        <name>meso-2,6-diaminopimelate</name>
        <dbReference type="ChEBI" id="CHEBI:57791"/>
    </ligand>
</feature>
<evidence type="ECO:0000256" key="5">
    <source>
        <dbReference type="ARBA" id="ARBA00023306"/>
    </source>
</evidence>
<dbReference type="GO" id="GO:0008765">
    <property type="term" value="F:UDP-N-acetylmuramoylalanyl-D-glutamate-2,6-diaminopimelate ligase activity"/>
    <property type="evidence" value="ECO:0007669"/>
    <property type="project" value="UniProtKB-EC"/>
</dbReference>
<dbReference type="SUPFAM" id="SSF53623">
    <property type="entry name" value="MurD-like peptide ligases, catalytic domain"/>
    <property type="match status" value="1"/>
</dbReference>
<dbReference type="InterPro" id="IPR036565">
    <property type="entry name" value="Mur-like_cat_sf"/>
</dbReference>
<feature type="domain" description="Mur ligase central" evidence="11">
    <location>
        <begin position="90"/>
        <end position="293"/>
    </location>
</feature>
<dbReference type="InterPro" id="IPR005761">
    <property type="entry name" value="UDP-N-AcMur-Glu-dNH2Pim_ligase"/>
</dbReference>
<dbReference type="Gene3D" id="3.90.190.20">
    <property type="entry name" value="Mur ligase, C-terminal domain"/>
    <property type="match status" value="1"/>
</dbReference>
<comment type="PTM">
    <text evidence="7">Carboxylation is probably crucial for Mg(2+) binding and, consequently, for the gamma-phosphate positioning of ATP.</text>
</comment>
<keyword evidence="7" id="KW-0963">Cytoplasm</keyword>
<evidence type="ECO:0000313" key="12">
    <source>
        <dbReference type="EMBL" id="UOO93675.1"/>
    </source>
</evidence>
<keyword evidence="7" id="KW-0547">Nucleotide-binding</keyword>
<keyword evidence="7 12" id="KW-0436">Ligase</keyword>
<evidence type="ECO:0000256" key="7">
    <source>
        <dbReference type="HAMAP-Rule" id="MF_00208"/>
    </source>
</evidence>
<keyword evidence="7" id="KW-0460">Magnesium</keyword>
<evidence type="ECO:0000259" key="10">
    <source>
        <dbReference type="Pfam" id="PF02875"/>
    </source>
</evidence>
<sequence>MPVRVVIDSRQLQAGEVFLACPGEYTDGRDFIQAALNRGAAAVLWDTEGGFEWTFGDAPNLGIEHLRQYMGVIAADALSYPGRQLDVIGVTGTNGKTSITQWLAQALDQLQTPCGIMGTVGNGFWQQLEQSTHTTLDAWSVQQWLQRFVNEGAKAVAMEVSSHGLDQFRVNGVPFTSAIFTNLTRDHLDYHGDMQSYGDIKSRLFFWHHLQHAIINIDDEFGVSLLQQIQANTPSTQAYAYGFSEQADVCIVAYQPSLDGTQIDFRTPWGDVTIHTQLIGRFNAQNLAACVAVLGAQGYALADIASVLGKIQPATGRMDGIRETGKPLVVIDYAHTPDALEKALATLHELKQAHSQVWCVFGCGGNRDKGKRPLMGAAANQYADKVVLTSDNPRLEVPQDILNDILPALERPEYVTIERAEAIEYAIAHAGADDIVLIAGKGHETYQDMGGVKNHFSDFECARAALAQRQ</sequence>
<organism evidence="12 13">
    <name type="scientific">Vitreoscilla stercoraria</name>
    <dbReference type="NCBI Taxonomy" id="61"/>
    <lineage>
        <taxon>Bacteria</taxon>
        <taxon>Pseudomonadati</taxon>
        <taxon>Pseudomonadota</taxon>
        <taxon>Betaproteobacteria</taxon>
        <taxon>Neisseriales</taxon>
        <taxon>Neisseriaceae</taxon>
        <taxon>Vitreoscilla</taxon>
    </lineage>
</organism>
<dbReference type="InterPro" id="IPR036615">
    <property type="entry name" value="Mur_ligase_C_dom_sf"/>
</dbReference>
<dbReference type="Pfam" id="PF02875">
    <property type="entry name" value="Mur_ligase_C"/>
    <property type="match status" value="1"/>
</dbReference>
<comment type="pathway">
    <text evidence="7 8">Cell wall biogenesis; peptidoglycan biosynthesis.</text>
</comment>
<keyword evidence="2 7" id="KW-0132">Cell division</keyword>
<evidence type="ECO:0000259" key="9">
    <source>
        <dbReference type="Pfam" id="PF01225"/>
    </source>
</evidence>
<dbReference type="NCBIfam" id="NF001126">
    <property type="entry name" value="PRK00139.1-4"/>
    <property type="match status" value="1"/>
</dbReference>
<dbReference type="Pfam" id="PF08245">
    <property type="entry name" value="Mur_ligase_M"/>
    <property type="match status" value="1"/>
</dbReference>
<keyword evidence="7" id="KW-0067">ATP-binding</keyword>
<dbReference type="InterPro" id="IPR035911">
    <property type="entry name" value="MurE/MurF_N"/>
</dbReference>
<evidence type="ECO:0000259" key="11">
    <source>
        <dbReference type="Pfam" id="PF08245"/>
    </source>
</evidence>
<name>A0ABY4EFJ0_VITST</name>
<feature type="short sequence motif" description="Meso-diaminopimelate recognition motif" evidence="7">
    <location>
        <begin position="391"/>
        <end position="394"/>
    </location>
</feature>
<feature type="binding site" evidence="7">
    <location>
        <position position="444"/>
    </location>
    <ligand>
        <name>meso-2,6-diaminopimelate</name>
        <dbReference type="ChEBI" id="CHEBI:57791"/>
    </ligand>
</feature>
<comment type="cofactor">
    <cofactor evidence="7">
        <name>Mg(2+)</name>
        <dbReference type="ChEBI" id="CHEBI:18420"/>
    </cofactor>
</comment>
<dbReference type="SUPFAM" id="SSF53244">
    <property type="entry name" value="MurD-like peptide ligases, peptide-binding domain"/>
    <property type="match status" value="1"/>
</dbReference>
<proteinExistence type="inferred from homology"/>
<dbReference type="InterPro" id="IPR013221">
    <property type="entry name" value="Mur_ligase_cen"/>
</dbReference>
<accession>A0ABY4EFJ0</accession>
<keyword evidence="4 7" id="KW-0573">Peptidoglycan synthesis</keyword>
<dbReference type="InterPro" id="IPR004101">
    <property type="entry name" value="Mur_ligase_C"/>
</dbReference>
<feature type="binding site" evidence="7">
    <location>
        <position position="169"/>
    </location>
    <ligand>
        <name>UDP-N-acetyl-alpha-D-muramoyl-L-alanyl-D-glutamate</name>
        <dbReference type="ChEBI" id="CHEBI:83900"/>
    </ligand>
</feature>
<dbReference type="Pfam" id="PF01225">
    <property type="entry name" value="Mur_ligase"/>
    <property type="match status" value="1"/>
</dbReference>
<comment type="caution">
    <text evidence="7">Lacks conserved residue(s) required for the propagation of feature annotation.</text>
</comment>
<feature type="binding site" evidence="7">
    <location>
        <position position="161"/>
    </location>
    <ligand>
        <name>UDP-N-acetyl-alpha-D-muramoyl-L-alanyl-D-glutamate</name>
        <dbReference type="ChEBI" id="CHEBI:83900"/>
    </ligand>
</feature>
<comment type="function">
    <text evidence="7">Catalyzes the addition of meso-diaminopimelic acid to the nucleotide precursor UDP-N-acetylmuramoyl-L-alanyl-D-glutamate (UMAG) in the biosynthesis of bacterial cell-wall peptidoglycan.</text>
</comment>
<feature type="binding site" evidence="7">
    <location>
        <position position="440"/>
    </location>
    <ligand>
        <name>meso-2,6-diaminopimelate</name>
        <dbReference type="ChEBI" id="CHEBI:57791"/>
    </ligand>
</feature>
<feature type="domain" description="Mur ligase C-terminal" evidence="10">
    <location>
        <begin position="316"/>
        <end position="442"/>
    </location>
</feature>
<feature type="binding site" evidence="7">
    <location>
        <position position="9"/>
    </location>
    <ligand>
        <name>UDP-N-acetyl-alpha-D-muramoyl-L-alanyl-D-glutamate</name>
        <dbReference type="ChEBI" id="CHEBI:83900"/>
    </ligand>
</feature>
<feature type="binding site" evidence="7">
    <location>
        <begin position="92"/>
        <end position="98"/>
    </location>
    <ligand>
        <name>ATP</name>
        <dbReference type="ChEBI" id="CHEBI:30616"/>
    </ligand>
</feature>
<dbReference type="EC" id="6.3.2.13" evidence="7"/>
<dbReference type="RefSeq" id="WP_019957083.1">
    <property type="nucleotide sequence ID" value="NZ_CP091512.1"/>
</dbReference>
<comment type="similarity">
    <text evidence="1 7">Belongs to the MurCDEF family. MurE subfamily.</text>
</comment>
<evidence type="ECO:0000313" key="13">
    <source>
        <dbReference type="Proteomes" id="UP000832034"/>
    </source>
</evidence>
<dbReference type="PANTHER" id="PTHR23135">
    <property type="entry name" value="MUR LIGASE FAMILY MEMBER"/>
    <property type="match status" value="1"/>
</dbReference>
<evidence type="ECO:0000256" key="6">
    <source>
        <dbReference type="ARBA" id="ARBA00023316"/>
    </source>
</evidence>
<reference evidence="12" key="1">
    <citation type="submission" date="2021-12" db="EMBL/GenBank/DDBJ databases">
        <authorList>
            <person name="Veyrier F.J."/>
        </authorList>
    </citation>
    <scope>NUCLEOTIDE SEQUENCE</scope>
    <source>
        <strain evidence="12">SAG 1488-6</strain>
    </source>
</reference>
<protein>
    <recommendedName>
        <fullName evidence="7">UDP-N-acetylmuramoyl-L-alanyl-D-glutamate--2,6-diaminopimelate ligase</fullName>
        <ecNumber evidence="7">6.3.2.13</ecNumber>
    </recommendedName>
    <alternativeName>
        <fullName evidence="7">Meso-A2pm-adding enzyme</fullName>
    </alternativeName>
    <alternativeName>
        <fullName evidence="7">Meso-diaminopimelate-adding enzyme</fullName>
    </alternativeName>
    <alternativeName>
        <fullName evidence="7">UDP-MurNAc-L-Ala-D-Glu:meso-diaminopimelate ligase</fullName>
    </alternativeName>
    <alternativeName>
        <fullName evidence="7">UDP-MurNAc-tripeptide synthetase</fullName>
    </alternativeName>
    <alternativeName>
        <fullName evidence="7">UDP-N-acetylmuramyl-tripeptide synthetase</fullName>
    </alternativeName>
</protein>
<dbReference type="PANTHER" id="PTHR23135:SF4">
    <property type="entry name" value="UDP-N-ACETYLMURAMOYL-L-ALANYL-D-GLUTAMATE--2,6-DIAMINOPIMELATE LIGASE MURE HOMOLOG, CHLOROPLASTIC"/>
    <property type="match status" value="1"/>
</dbReference>
<keyword evidence="6 7" id="KW-0961">Cell wall biogenesis/degradation</keyword>
<gene>
    <name evidence="7" type="primary">murE</name>
    <name evidence="12" type="ORF">LVJ81_01535</name>
</gene>
<feature type="binding site" evidence="7">
    <location>
        <position position="167"/>
    </location>
    <ligand>
        <name>UDP-N-acetyl-alpha-D-muramoyl-L-alanyl-D-glutamate</name>
        <dbReference type="ChEBI" id="CHEBI:83900"/>
    </ligand>
</feature>
<reference evidence="12" key="2">
    <citation type="journal article" date="2022" name="Res Sq">
        <title>Evolution of multicellular longitudinally dividing oral cavity symbionts (Neisseriaceae).</title>
        <authorList>
            <person name="Nyongesa S."/>
            <person name="Weber P."/>
            <person name="Bernet E."/>
            <person name="Pullido F."/>
            <person name="Nieckarz M."/>
            <person name="Delaby M."/>
            <person name="Nieves C."/>
            <person name="Viehboeck T."/>
            <person name="Krause N."/>
            <person name="Rivera-Millot A."/>
            <person name="Nakamura A."/>
            <person name="Vischer N."/>
            <person name="VanNieuwenhze M."/>
            <person name="Brun Y."/>
            <person name="Cava F."/>
            <person name="Bulgheresi S."/>
            <person name="Veyrier F."/>
        </authorList>
    </citation>
    <scope>NUCLEOTIDE SEQUENCE</scope>
    <source>
        <strain evidence="12">SAG 1488-6</strain>
    </source>
</reference>
<dbReference type="Gene3D" id="3.40.1190.10">
    <property type="entry name" value="Mur-like, catalytic domain"/>
    <property type="match status" value="1"/>
</dbReference>
<evidence type="ECO:0000256" key="4">
    <source>
        <dbReference type="ARBA" id="ARBA00022984"/>
    </source>
</evidence>